<feature type="repeat" description="PPR" evidence="2">
    <location>
        <begin position="250"/>
        <end position="284"/>
    </location>
</feature>
<evidence type="ECO:0000256" key="3">
    <source>
        <dbReference type="SAM" id="Coils"/>
    </source>
</evidence>
<dbReference type="Pfam" id="PF20431">
    <property type="entry name" value="E_motif"/>
    <property type="match status" value="1"/>
</dbReference>
<dbReference type="NCBIfam" id="TIGR00756">
    <property type="entry name" value="PPR"/>
    <property type="match status" value="3"/>
</dbReference>
<accession>A0A4S4D6I8</accession>
<evidence type="ECO:0000313" key="5">
    <source>
        <dbReference type="Proteomes" id="UP000306102"/>
    </source>
</evidence>
<proteinExistence type="predicted"/>
<keyword evidence="3" id="KW-0175">Coiled coil</keyword>
<sequence length="773" mass="86437">MVVKASKAKKKTVTIDLYRPLQNYIVFNYSEREARNLEDDLQILKQLRSDLEREPRRQRDHDLTAVLEPQVFFMPPSHEASSIASLLIQKCNSTTTLRKARQLHALFLTAMPAAPQSPFLNNNIISMYARCSSLGDSRLLFDKMPQRNIVSYNALIAAYSRSSQHAFSAFKLLEQLENESHRPNGSTFTSLLHASSLLEDCLMGYALHTQVIKFGFVDDTRVQTSLLGMYSNCGDLGLAKEVFGCIVDKDAVAWNSIIFGYLKNENIEGGLHFYGSMARSGTIATQFTYSMVLNACGRQKDHSFGQLVHAQVIISGVTTDLPLQNSLLDMYCSCGDISTAFEIFSRIENPDLVSWNSMMAGYSETGLREEAMEMFVQLQQMSFVKPDEYTFAAIISATRTFLGSEYGKPLHAQVIKTGYELSVYVGSTLISMYFNNSETNSAQKIFSSISEKDVILWTEMITGHCRTADGENAIKLFHGMLQEGQKIDSFALSSALSACADLATLKQGEMIHCQSVKTGYDVEISVHGSLIDMYAKTGDLQAAKSTISQVKSPDLKAWNAMLGGYSHNGKAEEAMKVFDELLKNNLRPDHVTFISLLTACSHCGLIDKGKFLWNYMKENGLRPGRKHYSCMVSLLSRAGLLEEAEEMISESPFSEDYIDLWRTLLGSCVTNRNLELGVRVAEEVLSIDADDNATHVLLTNLYAAAGKWDAVTRMRRKMRGLMLEKDPGLSWIEVMNDIHVFSSGDQSHPKINEMQDELHRLQGNMKRSKTDGK</sequence>
<dbReference type="InterPro" id="IPR002885">
    <property type="entry name" value="PPR_rpt"/>
</dbReference>
<feature type="repeat" description="PPR" evidence="2">
    <location>
        <begin position="554"/>
        <end position="588"/>
    </location>
</feature>
<evidence type="ECO:0000256" key="2">
    <source>
        <dbReference type="PROSITE-ProRule" id="PRU00708"/>
    </source>
</evidence>
<gene>
    <name evidence="4" type="ORF">TEA_007563</name>
</gene>
<dbReference type="PROSITE" id="PS51375">
    <property type="entry name" value="PPR"/>
    <property type="match status" value="6"/>
</dbReference>
<dbReference type="EMBL" id="SDRB02012341">
    <property type="protein sequence ID" value="THF98014.1"/>
    <property type="molecule type" value="Genomic_DNA"/>
</dbReference>
<name>A0A4S4D6I8_CAMSN</name>
<dbReference type="FunFam" id="1.25.40.10:FF:000381">
    <property type="entry name" value="Pentatricopeptide repeat-containing protein"/>
    <property type="match status" value="1"/>
</dbReference>
<feature type="repeat" description="PPR" evidence="2">
    <location>
        <begin position="351"/>
        <end position="385"/>
    </location>
</feature>
<dbReference type="GO" id="GO:0009451">
    <property type="term" value="P:RNA modification"/>
    <property type="evidence" value="ECO:0007669"/>
    <property type="project" value="InterPro"/>
</dbReference>
<keyword evidence="5" id="KW-1185">Reference proteome</keyword>
<dbReference type="InterPro" id="IPR046960">
    <property type="entry name" value="PPR_At4g14850-like_plant"/>
</dbReference>
<comment type="caution">
    <text evidence="4">The sequence shown here is derived from an EMBL/GenBank/DDBJ whole genome shotgun (WGS) entry which is preliminary data.</text>
</comment>
<evidence type="ECO:0000313" key="4">
    <source>
        <dbReference type="EMBL" id="THF98014.1"/>
    </source>
</evidence>
<reference evidence="4 5" key="1">
    <citation type="journal article" date="2018" name="Proc. Natl. Acad. Sci. U.S.A.">
        <title>Draft genome sequence of Camellia sinensis var. sinensis provides insights into the evolution of the tea genome and tea quality.</title>
        <authorList>
            <person name="Wei C."/>
            <person name="Yang H."/>
            <person name="Wang S."/>
            <person name="Zhao J."/>
            <person name="Liu C."/>
            <person name="Gao L."/>
            <person name="Xia E."/>
            <person name="Lu Y."/>
            <person name="Tai Y."/>
            <person name="She G."/>
            <person name="Sun J."/>
            <person name="Cao H."/>
            <person name="Tong W."/>
            <person name="Gao Q."/>
            <person name="Li Y."/>
            <person name="Deng W."/>
            <person name="Jiang X."/>
            <person name="Wang W."/>
            <person name="Chen Q."/>
            <person name="Zhang S."/>
            <person name="Li H."/>
            <person name="Wu J."/>
            <person name="Wang P."/>
            <person name="Li P."/>
            <person name="Shi C."/>
            <person name="Zheng F."/>
            <person name="Jian J."/>
            <person name="Huang B."/>
            <person name="Shan D."/>
            <person name="Shi M."/>
            <person name="Fang C."/>
            <person name="Yue Y."/>
            <person name="Li F."/>
            <person name="Li D."/>
            <person name="Wei S."/>
            <person name="Han B."/>
            <person name="Jiang C."/>
            <person name="Yin Y."/>
            <person name="Xia T."/>
            <person name="Zhang Z."/>
            <person name="Bennetzen J.L."/>
            <person name="Zhao S."/>
            <person name="Wan X."/>
        </authorList>
    </citation>
    <scope>NUCLEOTIDE SEQUENCE [LARGE SCALE GENOMIC DNA]</scope>
    <source>
        <strain evidence="5">cv. Shuchazao</strain>
        <tissue evidence="4">Leaf</tissue>
    </source>
</reference>
<dbReference type="PANTHER" id="PTHR24015">
    <property type="entry name" value="OS07G0578800 PROTEIN-RELATED"/>
    <property type="match status" value="1"/>
</dbReference>
<feature type="repeat" description="PPR" evidence="2">
    <location>
        <begin position="589"/>
        <end position="623"/>
    </location>
</feature>
<organism evidence="4 5">
    <name type="scientific">Camellia sinensis var. sinensis</name>
    <name type="common">China tea</name>
    <dbReference type="NCBI Taxonomy" id="542762"/>
    <lineage>
        <taxon>Eukaryota</taxon>
        <taxon>Viridiplantae</taxon>
        <taxon>Streptophyta</taxon>
        <taxon>Embryophyta</taxon>
        <taxon>Tracheophyta</taxon>
        <taxon>Spermatophyta</taxon>
        <taxon>Magnoliopsida</taxon>
        <taxon>eudicotyledons</taxon>
        <taxon>Gunneridae</taxon>
        <taxon>Pentapetalae</taxon>
        <taxon>asterids</taxon>
        <taxon>Ericales</taxon>
        <taxon>Theaceae</taxon>
        <taxon>Camellia</taxon>
    </lineage>
</organism>
<protein>
    <recommendedName>
        <fullName evidence="6">Pentatricopeptide repeat-containing protein</fullName>
    </recommendedName>
</protein>
<keyword evidence="1" id="KW-0677">Repeat</keyword>
<evidence type="ECO:0008006" key="6">
    <source>
        <dbReference type="Google" id="ProtNLM"/>
    </source>
</evidence>
<feature type="repeat" description="PPR" evidence="2">
    <location>
        <begin position="453"/>
        <end position="487"/>
    </location>
</feature>
<dbReference type="Gene3D" id="1.25.40.10">
    <property type="entry name" value="Tetratricopeptide repeat domain"/>
    <property type="match status" value="6"/>
</dbReference>
<dbReference type="InterPro" id="IPR046848">
    <property type="entry name" value="E_motif"/>
</dbReference>
<dbReference type="FunFam" id="1.25.40.10:FF:000158">
    <property type="entry name" value="pentatricopeptide repeat-containing protein At2g33680"/>
    <property type="match status" value="1"/>
</dbReference>
<dbReference type="GO" id="GO:0003723">
    <property type="term" value="F:RNA binding"/>
    <property type="evidence" value="ECO:0007669"/>
    <property type="project" value="InterPro"/>
</dbReference>
<evidence type="ECO:0000256" key="1">
    <source>
        <dbReference type="ARBA" id="ARBA00022737"/>
    </source>
</evidence>
<dbReference type="FunFam" id="1.25.40.10:FF:000694">
    <property type="entry name" value="Pentatricopeptide repeat-containing protein At3g50420"/>
    <property type="match status" value="1"/>
</dbReference>
<dbReference type="PANTHER" id="PTHR24015:SF2017">
    <property type="entry name" value="PENTATRICOPEPTIDE REPEAT-CONTAINING PROTEIN"/>
    <property type="match status" value="1"/>
</dbReference>
<dbReference type="AlphaFoldDB" id="A0A4S4D6I8"/>
<feature type="coiled-coil region" evidence="3">
    <location>
        <begin position="27"/>
        <end position="54"/>
    </location>
</feature>
<dbReference type="Pfam" id="PF01535">
    <property type="entry name" value="PPR"/>
    <property type="match status" value="3"/>
</dbReference>
<dbReference type="FunFam" id="1.25.40.10:FF:000351">
    <property type="entry name" value="Pentatricopeptide repeat-containing protein"/>
    <property type="match status" value="1"/>
</dbReference>
<dbReference type="Pfam" id="PF13041">
    <property type="entry name" value="PPR_2"/>
    <property type="match status" value="4"/>
</dbReference>
<feature type="repeat" description="PPR" evidence="2">
    <location>
        <begin position="148"/>
        <end position="183"/>
    </location>
</feature>
<dbReference type="Proteomes" id="UP000306102">
    <property type="component" value="Unassembled WGS sequence"/>
</dbReference>
<dbReference type="GO" id="GO:0099402">
    <property type="term" value="P:plant organ development"/>
    <property type="evidence" value="ECO:0007669"/>
    <property type="project" value="UniProtKB-ARBA"/>
</dbReference>
<dbReference type="InterPro" id="IPR011990">
    <property type="entry name" value="TPR-like_helical_dom_sf"/>
</dbReference>